<dbReference type="SUPFAM" id="SSF52540">
    <property type="entry name" value="P-loop containing nucleoside triphosphate hydrolases"/>
    <property type="match status" value="1"/>
</dbReference>
<dbReference type="EMBL" id="WWNE01000009">
    <property type="protein sequence ID" value="NBG66768.1"/>
    <property type="molecule type" value="Genomic_DNA"/>
</dbReference>
<evidence type="ECO:0000256" key="2">
    <source>
        <dbReference type="ARBA" id="ARBA00004870"/>
    </source>
</evidence>
<evidence type="ECO:0000256" key="12">
    <source>
        <dbReference type="ARBA" id="ARBA00029757"/>
    </source>
</evidence>
<comment type="similarity">
    <text evidence="13">Belongs to the LpxK family.</text>
</comment>
<dbReference type="HAMAP" id="MF_00409">
    <property type="entry name" value="LpxK"/>
    <property type="match status" value="1"/>
</dbReference>
<gene>
    <name evidence="13 14" type="primary">lpxK</name>
    <name evidence="14" type="ORF">GQN54_11640</name>
</gene>
<comment type="function">
    <text evidence="1 13">Transfers the gamma-phosphate of ATP to the 4'-position of a tetraacyldisaccharide 1-phosphate intermediate (termed DS-1-P) to form tetraacyldisaccharide 1,4'-bis-phosphate (lipid IVA).</text>
</comment>
<dbReference type="Pfam" id="PF02606">
    <property type="entry name" value="LpxK"/>
    <property type="match status" value="1"/>
</dbReference>
<evidence type="ECO:0000256" key="3">
    <source>
        <dbReference type="ARBA" id="ARBA00012071"/>
    </source>
</evidence>
<evidence type="ECO:0000256" key="1">
    <source>
        <dbReference type="ARBA" id="ARBA00002274"/>
    </source>
</evidence>
<dbReference type="Proteomes" id="UP000470771">
    <property type="component" value="Unassembled WGS sequence"/>
</dbReference>
<name>A0A6N9NJA8_9FLAO</name>
<dbReference type="GO" id="GO:0005524">
    <property type="term" value="F:ATP binding"/>
    <property type="evidence" value="ECO:0007669"/>
    <property type="project" value="UniProtKB-UniRule"/>
</dbReference>
<organism evidence="14 15">
    <name type="scientific">Acidiluteibacter ferrifornacis</name>
    <dbReference type="NCBI Taxonomy" id="2692424"/>
    <lineage>
        <taxon>Bacteria</taxon>
        <taxon>Pseudomonadati</taxon>
        <taxon>Bacteroidota</taxon>
        <taxon>Flavobacteriia</taxon>
        <taxon>Flavobacteriales</taxon>
        <taxon>Cryomorphaceae</taxon>
        <taxon>Acidiluteibacter</taxon>
    </lineage>
</organism>
<protein>
    <recommendedName>
        <fullName evidence="4 13">Tetraacyldisaccharide 4'-kinase</fullName>
        <ecNumber evidence="3 13">2.7.1.130</ecNumber>
    </recommendedName>
    <alternativeName>
        <fullName evidence="12 13">Lipid A 4'-kinase</fullName>
    </alternativeName>
</protein>
<dbReference type="GO" id="GO:0009245">
    <property type="term" value="P:lipid A biosynthetic process"/>
    <property type="evidence" value="ECO:0007669"/>
    <property type="project" value="UniProtKB-UniRule"/>
</dbReference>
<keyword evidence="15" id="KW-1185">Reference proteome</keyword>
<evidence type="ECO:0000256" key="13">
    <source>
        <dbReference type="HAMAP-Rule" id="MF_00409"/>
    </source>
</evidence>
<dbReference type="GO" id="GO:0005886">
    <property type="term" value="C:plasma membrane"/>
    <property type="evidence" value="ECO:0007669"/>
    <property type="project" value="TreeGrafter"/>
</dbReference>
<comment type="pathway">
    <text evidence="2 13">Glycolipid biosynthesis; lipid IV(A) biosynthesis; lipid IV(A) from (3R)-3-hydroxytetradecanoyl-[acyl-carrier-protein] and UDP-N-acetyl-alpha-D-glucosamine: step 6/6.</text>
</comment>
<evidence type="ECO:0000256" key="5">
    <source>
        <dbReference type="ARBA" id="ARBA00022516"/>
    </source>
</evidence>
<keyword evidence="7 13" id="KW-0808">Transferase</keyword>
<dbReference type="UniPathway" id="UPA00359">
    <property type="reaction ID" value="UER00482"/>
</dbReference>
<evidence type="ECO:0000256" key="11">
    <source>
        <dbReference type="ARBA" id="ARBA00023098"/>
    </source>
</evidence>
<dbReference type="InterPro" id="IPR027417">
    <property type="entry name" value="P-loop_NTPase"/>
</dbReference>
<keyword evidence="11 13" id="KW-0443">Lipid metabolism</keyword>
<proteinExistence type="inferred from homology"/>
<keyword evidence="5 13" id="KW-0444">Lipid biosynthesis</keyword>
<evidence type="ECO:0000256" key="9">
    <source>
        <dbReference type="ARBA" id="ARBA00022777"/>
    </source>
</evidence>
<evidence type="ECO:0000313" key="14">
    <source>
        <dbReference type="EMBL" id="NBG66768.1"/>
    </source>
</evidence>
<reference evidence="14 15" key="1">
    <citation type="submission" date="2019-12" db="EMBL/GenBank/DDBJ databases">
        <authorList>
            <person name="Zhao J."/>
        </authorList>
    </citation>
    <scope>NUCLEOTIDE SEQUENCE [LARGE SCALE GENOMIC DNA]</scope>
    <source>
        <strain evidence="14 15">S-15</strain>
    </source>
</reference>
<evidence type="ECO:0000313" key="15">
    <source>
        <dbReference type="Proteomes" id="UP000470771"/>
    </source>
</evidence>
<comment type="catalytic activity">
    <reaction evidence="13">
        <text>a lipid A disaccharide + ATP = a lipid IVA + ADP + H(+)</text>
        <dbReference type="Rhea" id="RHEA:67840"/>
        <dbReference type="ChEBI" id="CHEBI:15378"/>
        <dbReference type="ChEBI" id="CHEBI:30616"/>
        <dbReference type="ChEBI" id="CHEBI:176343"/>
        <dbReference type="ChEBI" id="CHEBI:176425"/>
        <dbReference type="ChEBI" id="CHEBI:456216"/>
        <dbReference type="EC" id="2.7.1.130"/>
    </reaction>
</comment>
<dbReference type="RefSeq" id="WP_160633725.1">
    <property type="nucleotide sequence ID" value="NZ_WWNE01000009.1"/>
</dbReference>
<dbReference type="EC" id="2.7.1.130" evidence="3 13"/>
<dbReference type="InterPro" id="IPR003758">
    <property type="entry name" value="LpxK"/>
</dbReference>
<dbReference type="GO" id="GO:0009244">
    <property type="term" value="P:lipopolysaccharide core region biosynthetic process"/>
    <property type="evidence" value="ECO:0007669"/>
    <property type="project" value="TreeGrafter"/>
</dbReference>
<keyword evidence="9 13" id="KW-0418">Kinase</keyword>
<evidence type="ECO:0000256" key="8">
    <source>
        <dbReference type="ARBA" id="ARBA00022741"/>
    </source>
</evidence>
<sequence>MIKFLRLFLFPFSIVYSLIISIRNKLYDLRIFKTTTFDLPIISVGNLSTGGTGKTPHIEYLVSKLSNNYKLATLSRGYKRKTKGFLLAKDSHTALEIGDEPKQFQTKFPNIDVAVDSNRVNGVEQLLKNRPDLEMILLDDAYQHRKIGRSINILLTEYSNPFFKDYILPMGNLRESRSGYNRANIIIVTKSPTVLSPLDIRRVKAEIQPKPYQEIYFSYISYGKPVPLTEAAKALGKIKLEDFAATVLTAIANPEALKFYIKRYAKEVNSINFPDHHYFSDSDLEKIKQKFDELLPTNKILITTEKDAMRIDIEKTKDFPIFYIPIKIKFHLNDGDELIDQINKYVTANSRRS</sequence>
<dbReference type="NCBIfam" id="TIGR00682">
    <property type="entry name" value="lpxK"/>
    <property type="match status" value="1"/>
</dbReference>
<dbReference type="PANTHER" id="PTHR42724:SF1">
    <property type="entry name" value="TETRAACYLDISACCHARIDE 4'-KINASE, MITOCHONDRIAL-RELATED"/>
    <property type="match status" value="1"/>
</dbReference>
<comment type="caution">
    <text evidence="14">The sequence shown here is derived from an EMBL/GenBank/DDBJ whole genome shotgun (WGS) entry which is preliminary data.</text>
</comment>
<evidence type="ECO:0000256" key="7">
    <source>
        <dbReference type="ARBA" id="ARBA00022679"/>
    </source>
</evidence>
<dbReference type="PANTHER" id="PTHR42724">
    <property type="entry name" value="TETRAACYLDISACCHARIDE 4'-KINASE"/>
    <property type="match status" value="1"/>
</dbReference>
<accession>A0A6N9NJA8</accession>
<dbReference type="GO" id="GO:0009029">
    <property type="term" value="F:lipid-A 4'-kinase activity"/>
    <property type="evidence" value="ECO:0007669"/>
    <property type="project" value="UniProtKB-UniRule"/>
</dbReference>
<evidence type="ECO:0000256" key="6">
    <source>
        <dbReference type="ARBA" id="ARBA00022556"/>
    </source>
</evidence>
<dbReference type="AlphaFoldDB" id="A0A6N9NJA8"/>
<keyword evidence="10 13" id="KW-0067">ATP-binding</keyword>
<keyword evidence="8 13" id="KW-0547">Nucleotide-binding</keyword>
<evidence type="ECO:0000256" key="4">
    <source>
        <dbReference type="ARBA" id="ARBA00016436"/>
    </source>
</evidence>
<keyword evidence="6 13" id="KW-0441">Lipid A biosynthesis</keyword>
<evidence type="ECO:0000256" key="10">
    <source>
        <dbReference type="ARBA" id="ARBA00022840"/>
    </source>
</evidence>
<feature type="binding site" evidence="13">
    <location>
        <begin position="48"/>
        <end position="55"/>
    </location>
    <ligand>
        <name>ATP</name>
        <dbReference type="ChEBI" id="CHEBI:30616"/>
    </ligand>
</feature>